<evidence type="ECO:0000313" key="3">
    <source>
        <dbReference type="Proteomes" id="UP000696485"/>
    </source>
</evidence>
<comment type="caution">
    <text evidence="2">The sequence shown here is derived from an EMBL/GenBank/DDBJ whole genome shotgun (WGS) entry which is preliminary data.</text>
</comment>
<keyword evidence="3" id="KW-1185">Reference proteome</keyword>
<feature type="compositionally biased region" description="Polar residues" evidence="1">
    <location>
        <begin position="216"/>
        <end position="239"/>
    </location>
</feature>
<dbReference type="AlphaFoldDB" id="A0A9P5SLS4"/>
<protein>
    <submittedName>
        <fullName evidence="2">Uncharacterized protein</fullName>
    </submittedName>
</protein>
<gene>
    <name evidence="2" type="ORF">BG006_006056</name>
</gene>
<evidence type="ECO:0000313" key="2">
    <source>
        <dbReference type="EMBL" id="KAF9331072.1"/>
    </source>
</evidence>
<accession>A0A9P5SLS4</accession>
<sequence>MGNYTGLDHELCPVDRVVINLLQRTSSSATIPSYSAFLSDLISSFNAISAPSSTVKTSFEGVDHEAQVDMREKKKVVRALRNASPAQVNEVISLLKAMPDPSTISKTATKTCASTTTKTTNTPAPGYYAATMTKMTVARIHAKLKPAEDEDDLSEWNKIQRKRPSERKSNDQTTGVLDEESAKAEAASWWPSISLTSLLSTNSSATESTPTKDTKAATQPQPISVALTTTSEKPSTFWSTLKGKPDMGTLTSIKKNGATKDRGLSTGEQIALAAATLMATAAIARPKGAKSDTSPTKKSSTNKTKPAVATVKRPAATKTAQKPPINPTSNVAASSTISSVFKGSKKVALPVEEPSFLVSTINSLTRQLLALHGPPPTHTISAYTFWWGYEIYVPHKCMATIDRGLSTSQVFLGFLTSAIGGIPGLGTLVPIAKIISAWVGYQWGVIKTQDTGKGVVISATWVLPVALASRPWDHDGNEDDPPPEPIKGSLKSRLRLIKI</sequence>
<feature type="region of interest" description="Disordered" evidence="1">
    <location>
        <begin position="146"/>
        <end position="180"/>
    </location>
</feature>
<feature type="region of interest" description="Disordered" evidence="1">
    <location>
        <begin position="285"/>
        <end position="330"/>
    </location>
</feature>
<dbReference type="EMBL" id="JAAAUY010000351">
    <property type="protein sequence ID" value="KAF9331072.1"/>
    <property type="molecule type" value="Genomic_DNA"/>
</dbReference>
<name>A0A9P5SLS4_9FUNG</name>
<proteinExistence type="predicted"/>
<reference evidence="2" key="1">
    <citation type="journal article" date="2020" name="Fungal Divers.">
        <title>Resolving the Mortierellaceae phylogeny through synthesis of multi-gene phylogenetics and phylogenomics.</title>
        <authorList>
            <person name="Vandepol N."/>
            <person name="Liber J."/>
            <person name="Desiro A."/>
            <person name="Na H."/>
            <person name="Kennedy M."/>
            <person name="Barry K."/>
            <person name="Grigoriev I.V."/>
            <person name="Miller A.N."/>
            <person name="O'Donnell K."/>
            <person name="Stajich J.E."/>
            <person name="Bonito G."/>
        </authorList>
    </citation>
    <scope>NUCLEOTIDE SEQUENCE</scope>
    <source>
        <strain evidence="2">NVP1</strain>
    </source>
</reference>
<evidence type="ECO:0000256" key="1">
    <source>
        <dbReference type="SAM" id="MobiDB-lite"/>
    </source>
</evidence>
<feature type="region of interest" description="Disordered" evidence="1">
    <location>
        <begin position="201"/>
        <end position="263"/>
    </location>
</feature>
<feature type="compositionally biased region" description="Low complexity" evidence="1">
    <location>
        <begin position="291"/>
        <end position="305"/>
    </location>
</feature>
<dbReference type="Proteomes" id="UP000696485">
    <property type="component" value="Unassembled WGS sequence"/>
</dbReference>
<organism evidence="2 3">
    <name type="scientific">Podila minutissima</name>
    <dbReference type="NCBI Taxonomy" id="64525"/>
    <lineage>
        <taxon>Eukaryota</taxon>
        <taxon>Fungi</taxon>
        <taxon>Fungi incertae sedis</taxon>
        <taxon>Mucoromycota</taxon>
        <taxon>Mortierellomycotina</taxon>
        <taxon>Mortierellomycetes</taxon>
        <taxon>Mortierellales</taxon>
        <taxon>Mortierellaceae</taxon>
        <taxon>Podila</taxon>
    </lineage>
</organism>